<feature type="transmembrane region" description="Helical" evidence="1">
    <location>
        <begin position="63"/>
        <end position="83"/>
    </location>
</feature>
<protein>
    <submittedName>
        <fullName evidence="2">Uncharacterized protein</fullName>
    </submittedName>
</protein>
<dbReference type="GO" id="GO:0016020">
    <property type="term" value="C:membrane"/>
    <property type="evidence" value="ECO:0007669"/>
    <property type="project" value="TreeGrafter"/>
</dbReference>
<accession>A0A8S1IMT5</accession>
<keyword evidence="1" id="KW-0812">Transmembrane</keyword>
<evidence type="ECO:0000256" key="1">
    <source>
        <dbReference type="SAM" id="Phobius"/>
    </source>
</evidence>
<evidence type="ECO:0000313" key="2">
    <source>
        <dbReference type="EMBL" id="CAD7695040.1"/>
    </source>
</evidence>
<feature type="transmembrane region" description="Helical" evidence="1">
    <location>
        <begin position="6"/>
        <end position="29"/>
    </location>
</feature>
<keyword evidence="1" id="KW-1133">Transmembrane helix</keyword>
<feature type="transmembrane region" description="Helical" evidence="1">
    <location>
        <begin position="208"/>
        <end position="231"/>
    </location>
</feature>
<dbReference type="PANTHER" id="PTHR12242">
    <property type="entry name" value="OS02G0130600 PROTEIN-RELATED"/>
    <property type="match status" value="1"/>
</dbReference>
<feature type="transmembrane region" description="Helical" evidence="1">
    <location>
        <begin position="126"/>
        <end position="147"/>
    </location>
</feature>
<dbReference type="Proteomes" id="UP000708148">
    <property type="component" value="Unassembled WGS sequence"/>
</dbReference>
<dbReference type="PANTHER" id="PTHR12242:SF22">
    <property type="entry name" value="OS02G0130600 PROTEIN"/>
    <property type="match status" value="1"/>
</dbReference>
<dbReference type="EMBL" id="CAJHUC010000299">
    <property type="protein sequence ID" value="CAD7695040.1"/>
    <property type="molecule type" value="Genomic_DNA"/>
</dbReference>
<feature type="transmembrane region" description="Helical" evidence="1">
    <location>
        <begin position="243"/>
        <end position="265"/>
    </location>
</feature>
<dbReference type="OrthoDB" id="419711at2759"/>
<feature type="transmembrane region" description="Helical" evidence="1">
    <location>
        <begin position="95"/>
        <end position="114"/>
    </location>
</feature>
<name>A0A8S1IMT5_9CHLO</name>
<organism evidence="2 3">
    <name type="scientific">Ostreobium quekettii</name>
    <dbReference type="NCBI Taxonomy" id="121088"/>
    <lineage>
        <taxon>Eukaryota</taxon>
        <taxon>Viridiplantae</taxon>
        <taxon>Chlorophyta</taxon>
        <taxon>core chlorophytes</taxon>
        <taxon>Ulvophyceae</taxon>
        <taxon>TCBD clade</taxon>
        <taxon>Bryopsidales</taxon>
        <taxon>Ostreobineae</taxon>
        <taxon>Ostreobiaceae</taxon>
        <taxon>Ostreobium</taxon>
    </lineage>
</organism>
<proteinExistence type="predicted"/>
<reference evidence="2" key="1">
    <citation type="submission" date="2020-12" db="EMBL/GenBank/DDBJ databases">
        <authorList>
            <person name="Iha C."/>
        </authorList>
    </citation>
    <scope>NUCLEOTIDE SEQUENCE</scope>
</reference>
<dbReference type="AlphaFoldDB" id="A0A8S1IMT5"/>
<sequence length="284" mass="33228">MVEPEGGVGGLGTSAATVAVLAISLMSLWRSVYRIRTRSNDVWGVSNVEEVVLGGCVHDNLLFVYRLVVFAFSAIVTAVHYRMKGHKPLRFYTKWNFYLLTLYFGLVVWETYWFKRRTAKNRVHPFGPGSYVAIILYHINMTTIWTVDLGTWTVLYPHACKNAALADMCRQFILNFFSYVEHLANAFLMLGELFMNRMPFFDHLRGQVGIWVVSYVFWSFVYHLHTGMWVYPFANTTKAWSPFVYLATFFAHFCAYRIFHLLHWVKNQTLLRDRVWPETLLKED</sequence>
<feature type="transmembrane region" description="Helical" evidence="1">
    <location>
        <begin position="176"/>
        <end position="196"/>
    </location>
</feature>
<keyword evidence="1" id="KW-0472">Membrane</keyword>
<gene>
    <name evidence="2" type="ORF">OSTQU699_LOCUS401</name>
</gene>
<comment type="caution">
    <text evidence="2">The sequence shown here is derived from an EMBL/GenBank/DDBJ whole genome shotgun (WGS) entry which is preliminary data.</text>
</comment>
<keyword evidence="3" id="KW-1185">Reference proteome</keyword>
<evidence type="ECO:0000313" key="3">
    <source>
        <dbReference type="Proteomes" id="UP000708148"/>
    </source>
</evidence>